<proteinExistence type="predicted"/>
<reference evidence="2" key="1">
    <citation type="submission" date="2018-05" db="EMBL/GenBank/DDBJ databases">
        <authorList>
            <person name="Lanie J.A."/>
            <person name="Ng W.-L."/>
            <person name="Kazmierczak K.M."/>
            <person name="Andrzejewski T.M."/>
            <person name="Davidsen T.M."/>
            <person name="Wayne K.J."/>
            <person name="Tettelin H."/>
            <person name="Glass J.I."/>
            <person name="Rusch D."/>
            <person name="Podicherti R."/>
            <person name="Tsui H.-C.T."/>
            <person name="Winkler M.E."/>
        </authorList>
    </citation>
    <scope>NUCLEOTIDE SEQUENCE</scope>
</reference>
<sequence>MKAKHHSKHITAYMFAVLATGCGAGETIDILKSENDSLKLALGNEKKVVEQLKNERNQMQTNLIEATYSNLVLSERIAETEAKLENSNEPLSGFNKNNKFYSNEKILIWNSAI</sequence>
<gene>
    <name evidence="2" type="ORF">METZ01_LOCUS486686</name>
</gene>
<dbReference type="PROSITE" id="PS51257">
    <property type="entry name" value="PROKAR_LIPOPROTEIN"/>
    <property type="match status" value="1"/>
</dbReference>
<evidence type="ECO:0000313" key="2">
    <source>
        <dbReference type="EMBL" id="SVE33832.1"/>
    </source>
</evidence>
<dbReference type="EMBL" id="UINC01210393">
    <property type="protein sequence ID" value="SVE33832.1"/>
    <property type="molecule type" value="Genomic_DNA"/>
</dbReference>
<feature type="coiled-coil region" evidence="1">
    <location>
        <begin position="35"/>
        <end position="69"/>
    </location>
</feature>
<feature type="non-terminal residue" evidence="2">
    <location>
        <position position="113"/>
    </location>
</feature>
<dbReference type="AlphaFoldDB" id="A0A383CNN9"/>
<keyword evidence="1" id="KW-0175">Coiled coil</keyword>
<organism evidence="2">
    <name type="scientific">marine metagenome</name>
    <dbReference type="NCBI Taxonomy" id="408172"/>
    <lineage>
        <taxon>unclassified sequences</taxon>
        <taxon>metagenomes</taxon>
        <taxon>ecological metagenomes</taxon>
    </lineage>
</organism>
<evidence type="ECO:0000256" key="1">
    <source>
        <dbReference type="SAM" id="Coils"/>
    </source>
</evidence>
<accession>A0A383CNN9</accession>
<protein>
    <submittedName>
        <fullName evidence="2">Uncharacterized protein</fullName>
    </submittedName>
</protein>
<name>A0A383CNN9_9ZZZZ</name>